<keyword evidence="2" id="KW-1185">Reference proteome</keyword>
<protein>
    <submittedName>
        <fullName evidence="1">Uncharacterized protein</fullName>
    </submittedName>
</protein>
<evidence type="ECO:0000313" key="1">
    <source>
        <dbReference type="EMBL" id="KAJ0105930.1"/>
    </source>
</evidence>
<reference evidence="2" key="1">
    <citation type="journal article" date="2023" name="G3 (Bethesda)">
        <title>Genome assembly and association tests identify interacting loci associated with vigor, precocity, and sex in interspecific pistachio rootstocks.</title>
        <authorList>
            <person name="Palmer W."/>
            <person name="Jacygrad E."/>
            <person name="Sagayaradj S."/>
            <person name="Cavanaugh K."/>
            <person name="Han R."/>
            <person name="Bertier L."/>
            <person name="Beede B."/>
            <person name="Kafkas S."/>
            <person name="Golino D."/>
            <person name="Preece J."/>
            <person name="Michelmore R."/>
        </authorList>
    </citation>
    <scope>NUCLEOTIDE SEQUENCE [LARGE SCALE GENOMIC DNA]</scope>
</reference>
<dbReference type="Proteomes" id="UP001164250">
    <property type="component" value="Chromosome 2"/>
</dbReference>
<proteinExistence type="predicted"/>
<evidence type="ECO:0000313" key="2">
    <source>
        <dbReference type="Proteomes" id="UP001164250"/>
    </source>
</evidence>
<accession>A0ACC1C1T6</accession>
<organism evidence="1 2">
    <name type="scientific">Pistacia atlantica</name>
    <dbReference type="NCBI Taxonomy" id="434234"/>
    <lineage>
        <taxon>Eukaryota</taxon>
        <taxon>Viridiplantae</taxon>
        <taxon>Streptophyta</taxon>
        <taxon>Embryophyta</taxon>
        <taxon>Tracheophyta</taxon>
        <taxon>Spermatophyta</taxon>
        <taxon>Magnoliopsida</taxon>
        <taxon>eudicotyledons</taxon>
        <taxon>Gunneridae</taxon>
        <taxon>Pentapetalae</taxon>
        <taxon>rosids</taxon>
        <taxon>malvids</taxon>
        <taxon>Sapindales</taxon>
        <taxon>Anacardiaceae</taxon>
        <taxon>Pistacia</taxon>
    </lineage>
</organism>
<gene>
    <name evidence="1" type="ORF">Patl1_17911</name>
</gene>
<comment type="caution">
    <text evidence="1">The sequence shown here is derived from an EMBL/GenBank/DDBJ whole genome shotgun (WGS) entry which is preliminary data.</text>
</comment>
<name>A0ACC1C1T6_9ROSI</name>
<dbReference type="EMBL" id="CM047898">
    <property type="protein sequence ID" value="KAJ0105930.1"/>
    <property type="molecule type" value="Genomic_DNA"/>
</dbReference>
<sequence>MKLYIDMVHFRLMLACLFVQFQWPLINPGHGSSSSYSNVFDNNYTLSSSQFHGELENVWIAQRNFQDKYPDEATGQTLPADTDTDNTDAFVDGLFVDIPIDVN</sequence>